<dbReference type="CDD" id="cd06158">
    <property type="entry name" value="S2P-M50_like_1"/>
    <property type="match status" value="1"/>
</dbReference>
<evidence type="ECO:0000256" key="7">
    <source>
        <dbReference type="ARBA" id="ARBA00022723"/>
    </source>
</evidence>
<evidence type="ECO:0000256" key="8">
    <source>
        <dbReference type="ARBA" id="ARBA00022801"/>
    </source>
</evidence>
<evidence type="ECO:0000256" key="9">
    <source>
        <dbReference type="ARBA" id="ARBA00022833"/>
    </source>
</evidence>
<dbReference type="GO" id="GO:0006508">
    <property type="term" value="P:proteolysis"/>
    <property type="evidence" value="ECO:0007669"/>
    <property type="project" value="UniProtKB-KW"/>
</dbReference>
<reference evidence="15 16" key="1">
    <citation type="journal article" date="2016" name="Nat. Commun.">
        <title>Thousands of microbial genomes shed light on interconnected biogeochemical processes in an aquifer system.</title>
        <authorList>
            <person name="Anantharaman K."/>
            <person name="Brown C.T."/>
            <person name="Hug L.A."/>
            <person name="Sharon I."/>
            <person name="Castelle C.J."/>
            <person name="Probst A.J."/>
            <person name="Thomas B.C."/>
            <person name="Singh A."/>
            <person name="Wilkins M.J."/>
            <person name="Karaoz U."/>
            <person name="Brodie E.L."/>
            <person name="Williams K.H."/>
            <person name="Hubbard S.S."/>
            <person name="Banfield J.F."/>
        </authorList>
    </citation>
    <scope>NUCLEOTIDE SEQUENCE [LARGE SCALE GENOMIC DNA]</scope>
</reference>
<feature type="domain" description="Peptidase M50" evidence="14">
    <location>
        <begin position="121"/>
        <end position="178"/>
    </location>
</feature>
<comment type="subcellular location">
    <subcellularLocation>
        <location evidence="2">Cell membrane</location>
        <topology evidence="2">Multi-pass membrane protein</topology>
    </subcellularLocation>
</comment>
<gene>
    <name evidence="15" type="ORF">A2175_00565</name>
</gene>
<dbReference type="STRING" id="1801663.A2175_00565"/>
<evidence type="ECO:0000256" key="13">
    <source>
        <dbReference type="SAM" id="Phobius"/>
    </source>
</evidence>
<dbReference type="InterPro" id="IPR044537">
    <property type="entry name" value="Rip2-like"/>
</dbReference>
<keyword evidence="11" id="KW-0482">Metalloprotease</keyword>
<evidence type="ECO:0000256" key="5">
    <source>
        <dbReference type="ARBA" id="ARBA00022670"/>
    </source>
</evidence>
<feature type="transmembrane region" description="Helical" evidence="13">
    <location>
        <begin position="50"/>
        <end position="73"/>
    </location>
</feature>
<protein>
    <recommendedName>
        <fullName evidence="14">Peptidase M50 domain-containing protein</fullName>
    </recommendedName>
</protein>
<comment type="cofactor">
    <cofactor evidence="1">
        <name>Zn(2+)</name>
        <dbReference type="ChEBI" id="CHEBI:29105"/>
    </cofactor>
</comment>
<dbReference type="PANTHER" id="PTHR35864:SF1">
    <property type="entry name" value="ZINC METALLOPROTEASE YWHC-RELATED"/>
    <property type="match status" value="1"/>
</dbReference>
<keyword evidence="7" id="KW-0479">Metal-binding</keyword>
<accession>A0A1G2DYZ9</accession>
<dbReference type="GO" id="GO:0008237">
    <property type="term" value="F:metallopeptidase activity"/>
    <property type="evidence" value="ECO:0007669"/>
    <property type="project" value="UniProtKB-KW"/>
</dbReference>
<dbReference type="Pfam" id="PF02163">
    <property type="entry name" value="Peptidase_M50"/>
    <property type="match status" value="1"/>
</dbReference>
<keyword evidence="8" id="KW-0378">Hydrolase</keyword>
<evidence type="ECO:0000256" key="11">
    <source>
        <dbReference type="ARBA" id="ARBA00023049"/>
    </source>
</evidence>
<keyword evidence="9" id="KW-0862">Zinc</keyword>
<evidence type="ECO:0000256" key="12">
    <source>
        <dbReference type="ARBA" id="ARBA00023136"/>
    </source>
</evidence>
<evidence type="ECO:0000256" key="2">
    <source>
        <dbReference type="ARBA" id="ARBA00004651"/>
    </source>
</evidence>
<keyword evidence="6 13" id="KW-0812">Transmembrane</keyword>
<evidence type="ECO:0000256" key="10">
    <source>
        <dbReference type="ARBA" id="ARBA00022989"/>
    </source>
</evidence>
<comment type="caution">
    <text evidence="15">The sequence shown here is derived from an EMBL/GenBank/DDBJ whole genome shotgun (WGS) entry which is preliminary data.</text>
</comment>
<name>A0A1G2DYZ9_9BACT</name>
<keyword evidence="4" id="KW-1003">Cell membrane</keyword>
<evidence type="ECO:0000256" key="4">
    <source>
        <dbReference type="ARBA" id="ARBA00022475"/>
    </source>
</evidence>
<evidence type="ECO:0000313" key="16">
    <source>
        <dbReference type="Proteomes" id="UP000176755"/>
    </source>
</evidence>
<dbReference type="EMBL" id="MHLY01000007">
    <property type="protein sequence ID" value="OGZ18765.1"/>
    <property type="molecule type" value="Genomic_DNA"/>
</dbReference>
<feature type="transmembrane region" description="Helical" evidence="13">
    <location>
        <begin position="122"/>
        <end position="142"/>
    </location>
</feature>
<feature type="transmembrane region" description="Helical" evidence="13">
    <location>
        <begin position="94"/>
        <end position="116"/>
    </location>
</feature>
<evidence type="ECO:0000313" key="15">
    <source>
        <dbReference type="EMBL" id="OGZ18765.1"/>
    </source>
</evidence>
<evidence type="ECO:0000256" key="6">
    <source>
        <dbReference type="ARBA" id="ARBA00022692"/>
    </source>
</evidence>
<dbReference type="Proteomes" id="UP000176755">
    <property type="component" value="Unassembled WGS sequence"/>
</dbReference>
<keyword evidence="12 13" id="KW-0472">Membrane</keyword>
<proteinExistence type="inferred from homology"/>
<sequence>MAITIFTLIILFFSIAIHEIAHGSMAYHLGDPTAKNEGRLSLNPVKHIDVFGTIILPLILLIITQGRGPIIGWAKPVPVNPYNFRDRKWGSLKVSIAGPAVNFLVALFFGLIIRFIHLPENLLTLFAIIVIYNFAWGIFNLIPIPPFDGSHILFSFLGEKFFKVKNFLRQYGLFILIIFIFWGGLNLVFLGANWLFYLICGSIPSI</sequence>
<evidence type="ECO:0000259" key="14">
    <source>
        <dbReference type="Pfam" id="PF02163"/>
    </source>
</evidence>
<evidence type="ECO:0000256" key="1">
    <source>
        <dbReference type="ARBA" id="ARBA00001947"/>
    </source>
</evidence>
<keyword evidence="10 13" id="KW-1133">Transmembrane helix</keyword>
<dbReference type="GO" id="GO:0005886">
    <property type="term" value="C:plasma membrane"/>
    <property type="evidence" value="ECO:0007669"/>
    <property type="project" value="UniProtKB-SubCell"/>
</dbReference>
<dbReference type="InterPro" id="IPR052348">
    <property type="entry name" value="Metallopeptidase_M50B"/>
</dbReference>
<keyword evidence="5" id="KW-0645">Protease</keyword>
<organism evidence="15 16">
    <name type="scientific">Candidatus Nealsonbacteria bacterium RBG_13_42_11</name>
    <dbReference type="NCBI Taxonomy" id="1801663"/>
    <lineage>
        <taxon>Bacteria</taxon>
        <taxon>Candidatus Nealsoniibacteriota</taxon>
    </lineage>
</organism>
<dbReference type="GO" id="GO:0046872">
    <property type="term" value="F:metal ion binding"/>
    <property type="evidence" value="ECO:0007669"/>
    <property type="project" value="UniProtKB-KW"/>
</dbReference>
<dbReference type="AlphaFoldDB" id="A0A1G2DYZ9"/>
<comment type="similarity">
    <text evidence="3">Belongs to the peptidase M50B family.</text>
</comment>
<evidence type="ECO:0000256" key="3">
    <source>
        <dbReference type="ARBA" id="ARBA00007931"/>
    </source>
</evidence>
<dbReference type="PANTHER" id="PTHR35864">
    <property type="entry name" value="ZINC METALLOPROTEASE MJ0611-RELATED"/>
    <property type="match status" value="1"/>
</dbReference>
<dbReference type="InterPro" id="IPR008915">
    <property type="entry name" value="Peptidase_M50"/>
</dbReference>
<feature type="transmembrane region" description="Helical" evidence="13">
    <location>
        <begin position="171"/>
        <end position="197"/>
    </location>
</feature>